<evidence type="ECO:0000313" key="4">
    <source>
        <dbReference type="Proteomes" id="UP000639643"/>
    </source>
</evidence>
<keyword evidence="2" id="KW-0732">Signal</keyword>
<sequence length="89" mass="9131">MPQGFLRRAGATGLLLLLLLPGRWAGAEAGDEKEGNAAFCAQGRDGDAGQRKNGTTEWDVDLEPGSAAALALGRPGGEEEPTRAGKGAR</sequence>
<feature type="signal peptide" evidence="2">
    <location>
        <begin position="1"/>
        <end position="29"/>
    </location>
</feature>
<gene>
    <name evidence="3" type="ORF">CMUS01_04275</name>
</gene>
<evidence type="ECO:0000313" key="3">
    <source>
        <dbReference type="EMBL" id="KAF6839337.1"/>
    </source>
</evidence>
<name>A0A8H6KX66_9PEZI</name>
<evidence type="ECO:0000256" key="2">
    <source>
        <dbReference type="SAM" id="SignalP"/>
    </source>
</evidence>
<dbReference type="AlphaFoldDB" id="A0A8H6KX66"/>
<dbReference type="EMBL" id="WIGM01000114">
    <property type="protein sequence ID" value="KAF6839337.1"/>
    <property type="molecule type" value="Genomic_DNA"/>
</dbReference>
<evidence type="ECO:0000256" key="1">
    <source>
        <dbReference type="SAM" id="MobiDB-lite"/>
    </source>
</evidence>
<feature type="chain" id="PRO_5034369509" evidence="2">
    <location>
        <begin position="30"/>
        <end position="89"/>
    </location>
</feature>
<protein>
    <submittedName>
        <fullName evidence="3">Uncharacterized protein</fullName>
    </submittedName>
</protein>
<accession>A0A8H6KX66</accession>
<dbReference type="Proteomes" id="UP000639643">
    <property type="component" value="Unassembled WGS sequence"/>
</dbReference>
<reference evidence="3" key="1">
    <citation type="journal article" date="2020" name="Phytopathology">
        <title>Genome Sequence Resources of Colletotrichum truncatum, C. plurivorum, C. musicola, and C. sojae: Four Species Pathogenic to Soybean (Glycine max).</title>
        <authorList>
            <person name="Rogerio F."/>
            <person name="Boufleur T.R."/>
            <person name="Ciampi-Guillardi M."/>
            <person name="Sukno S.A."/>
            <person name="Thon M.R."/>
            <person name="Massola Junior N.S."/>
            <person name="Baroncelli R."/>
        </authorList>
    </citation>
    <scope>NUCLEOTIDE SEQUENCE</scope>
    <source>
        <strain evidence="3">LFN0074</strain>
    </source>
</reference>
<organism evidence="3 4">
    <name type="scientific">Colletotrichum musicola</name>
    <dbReference type="NCBI Taxonomy" id="2175873"/>
    <lineage>
        <taxon>Eukaryota</taxon>
        <taxon>Fungi</taxon>
        <taxon>Dikarya</taxon>
        <taxon>Ascomycota</taxon>
        <taxon>Pezizomycotina</taxon>
        <taxon>Sordariomycetes</taxon>
        <taxon>Hypocreomycetidae</taxon>
        <taxon>Glomerellales</taxon>
        <taxon>Glomerellaceae</taxon>
        <taxon>Colletotrichum</taxon>
        <taxon>Colletotrichum orchidearum species complex</taxon>
    </lineage>
</organism>
<feature type="region of interest" description="Disordered" evidence="1">
    <location>
        <begin position="28"/>
        <end position="89"/>
    </location>
</feature>
<keyword evidence="4" id="KW-1185">Reference proteome</keyword>
<proteinExistence type="predicted"/>
<comment type="caution">
    <text evidence="3">The sequence shown here is derived from an EMBL/GenBank/DDBJ whole genome shotgun (WGS) entry which is preliminary data.</text>
</comment>